<evidence type="ECO:0000313" key="6">
    <source>
        <dbReference type="EMBL" id="BES99188.1"/>
    </source>
</evidence>
<dbReference type="Pfam" id="PF00787">
    <property type="entry name" value="PX"/>
    <property type="match status" value="1"/>
</dbReference>
<feature type="region of interest" description="Disordered" evidence="1">
    <location>
        <begin position="455"/>
        <end position="482"/>
    </location>
</feature>
<keyword evidence="7" id="KW-1185">Reference proteome</keyword>
<feature type="compositionally biased region" description="Low complexity" evidence="1">
    <location>
        <begin position="457"/>
        <end position="469"/>
    </location>
</feature>
<dbReference type="SUPFAM" id="SSF64268">
    <property type="entry name" value="PX domain"/>
    <property type="match status" value="1"/>
</dbReference>
<dbReference type="Proteomes" id="UP001307889">
    <property type="component" value="Chromosome 10"/>
</dbReference>
<dbReference type="InterPro" id="IPR003114">
    <property type="entry name" value="Phox_assoc"/>
</dbReference>
<reference evidence="6 7" key="1">
    <citation type="submission" date="2023-09" db="EMBL/GenBank/DDBJ databases">
        <title>Nesidiocoris tenuis whole genome shotgun sequence.</title>
        <authorList>
            <person name="Shibata T."/>
            <person name="Shimoda M."/>
            <person name="Kobayashi T."/>
            <person name="Uehara T."/>
        </authorList>
    </citation>
    <scope>NUCLEOTIDE SEQUENCE [LARGE SCALE GENOMIC DNA]</scope>
    <source>
        <strain evidence="6 7">Japan</strain>
    </source>
</reference>
<dbReference type="InterPro" id="IPR036305">
    <property type="entry name" value="RGS_sf"/>
</dbReference>
<dbReference type="SMART" id="SM00315">
    <property type="entry name" value="RGS"/>
    <property type="match status" value="1"/>
</dbReference>
<feature type="domain" description="PX" evidence="4">
    <location>
        <begin position="532"/>
        <end position="646"/>
    </location>
</feature>
<dbReference type="Pfam" id="PF02194">
    <property type="entry name" value="PXA"/>
    <property type="match status" value="1"/>
</dbReference>
<accession>A0ABN7B4L9</accession>
<evidence type="ECO:0000259" key="4">
    <source>
        <dbReference type="PROSITE" id="PS50195"/>
    </source>
</evidence>
<evidence type="ECO:0000256" key="2">
    <source>
        <dbReference type="SAM" id="Phobius"/>
    </source>
</evidence>
<dbReference type="EMBL" id="AP028918">
    <property type="protein sequence ID" value="BES99188.1"/>
    <property type="molecule type" value="Genomic_DNA"/>
</dbReference>
<sequence>MERRHGQRILDLISDTFVQSVSVLLSSAVALTSVFFGWYGGLVALSFFSAGIGVSLLLIRSGEWKAPRWLASIVANSLLKQQPPSEQDAAKCNVCGDQNCDREKVVHVQKPWAGLNVPKEIDAAVESLLERCLEEYVQSWYTKVSLDSSFPTELRQNIRYAASVILNRLLEVDLGTFLSKKVIPTFVQHVNVCLPDERKPDQARRIPYHPALFSRKAELDYLRYRVNEILPQLLEPRNLKCRLYSGLITEILAGWILLPLASTADTSILHNLLLILLGGSSLTPYPPSSSENVEFLSAFAGSHVGLESNHHALHPDLCRILKDQSLLYAFMQFLKDQGAVHILQFCLDVEQFNQRMLVPELSSNEMDILHRDAWDLFSVYFSPHSPDNIGFPSDLVVQMRKVLSKDVTKLRTSPPLFMAFEHAYGLLDKNYCPLFHTSDEFYTWLCGPRTPASHNVSGASSPSIPGSPARLGRSPRRNDGAVSKLSTKLHKIKGALKPQTVDGQIFDTDVLPLEGDTEFGEELDEEEEERDLSSFRIKVKDVEYDLTSSKSPTYLISVRKLGDGYRVEEEWTVERRLVDFYALEGKLTEFHGDFPDMQLPPCGLLAPRLPTNPEVYETYLQKMVMNPSLKGSDLLYRFLTPSSLEFGAEDNAFGRLLRKSVPLTLRKERGQNMEHFIAAFYQSTDTKRPKSEWKEDCCDVQPRRLRCLTNSVFRDNLGINLCNFPQGPPANCPSVLTIKGTSDALLVLGAKVFKVPNCLMRLAVAVHSLLDRGLNSLCCYYLDKKLKSLLVPQRIAHLVGLLQWVVFEKHTRRDPKEVAALLEQRINLYRGWKRKIYQSLYILVRNQIQNKQLFYALLDLVLDELFHKAPSKTQ</sequence>
<dbReference type="Gene3D" id="1.10.167.10">
    <property type="entry name" value="Regulator of G-protein Signalling 4, domain 2"/>
    <property type="match status" value="1"/>
</dbReference>
<dbReference type="PROSITE" id="PS51207">
    <property type="entry name" value="PXA"/>
    <property type="match status" value="1"/>
</dbReference>
<feature type="domain" description="RGS" evidence="3">
    <location>
        <begin position="316"/>
        <end position="445"/>
    </location>
</feature>
<dbReference type="Gene3D" id="3.30.1520.10">
    <property type="entry name" value="Phox-like domain"/>
    <property type="match status" value="1"/>
</dbReference>
<keyword evidence="2" id="KW-1133">Transmembrane helix</keyword>
<dbReference type="InterPro" id="IPR001683">
    <property type="entry name" value="PX_dom"/>
</dbReference>
<name>A0ABN7B4L9_9HEMI</name>
<evidence type="ECO:0000259" key="5">
    <source>
        <dbReference type="PROSITE" id="PS51207"/>
    </source>
</evidence>
<dbReference type="Pfam" id="PF00615">
    <property type="entry name" value="RGS"/>
    <property type="match status" value="1"/>
</dbReference>
<organism evidence="6 7">
    <name type="scientific">Nesidiocoris tenuis</name>
    <dbReference type="NCBI Taxonomy" id="355587"/>
    <lineage>
        <taxon>Eukaryota</taxon>
        <taxon>Metazoa</taxon>
        <taxon>Ecdysozoa</taxon>
        <taxon>Arthropoda</taxon>
        <taxon>Hexapoda</taxon>
        <taxon>Insecta</taxon>
        <taxon>Pterygota</taxon>
        <taxon>Neoptera</taxon>
        <taxon>Paraneoptera</taxon>
        <taxon>Hemiptera</taxon>
        <taxon>Heteroptera</taxon>
        <taxon>Panheteroptera</taxon>
        <taxon>Cimicomorpha</taxon>
        <taxon>Miridae</taxon>
        <taxon>Dicyphina</taxon>
        <taxon>Nesidiocoris</taxon>
    </lineage>
</organism>
<gene>
    <name evidence="6" type="ORF">NTJ_12003</name>
</gene>
<dbReference type="InterPro" id="IPR016137">
    <property type="entry name" value="RGS"/>
</dbReference>
<protein>
    <recommendedName>
        <fullName evidence="8">PXA domain-containing protein</fullName>
    </recommendedName>
</protein>
<evidence type="ECO:0000313" key="7">
    <source>
        <dbReference type="Proteomes" id="UP001307889"/>
    </source>
</evidence>
<feature type="transmembrane region" description="Helical" evidence="2">
    <location>
        <begin position="12"/>
        <end position="32"/>
    </location>
</feature>
<evidence type="ECO:0008006" key="8">
    <source>
        <dbReference type="Google" id="ProtNLM"/>
    </source>
</evidence>
<dbReference type="InterPro" id="IPR036871">
    <property type="entry name" value="PX_dom_sf"/>
</dbReference>
<dbReference type="PANTHER" id="PTHR22775">
    <property type="entry name" value="SORTING NEXIN"/>
    <property type="match status" value="1"/>
</dbReference>
<dbReference type="PROSITE" id="PS50132">
    <property type="entry name" value="RGS"/>
    <property type="match status" value="1"/>
</dbReference>
<feature type="domain" description="PXA" evidence="5">
    <location>
        <begin position="118"/>
        <end position="282"/>
    </location>
</feature>
<dbReference type="InterPro" id="IPR044926">
    <property type="entry name" value="RGS_subdomain_2"/>
</dbReference>
<evidence type="ECO:0000259" key="3">
    <source>
        <dbReference type="PROSITE" id="PS50132"/>
    </source>
</evidence>
<dbReference type="SMART" id="SM00313">
    <property type="entry name" value="PXA"/>
    <property type="match status" value="1"/>
</dbReference>
<evidence type="ECO:0000256" key="1">
    <source>
        <dbReference type="SAM" id="MobiDB-lite"/>
    </source>
</evidence>
<keyword evidence="2" id="KW-0812">Transmembrane</keyword>
<dbReference type="PANTHER" id="PTHR22775:SF44">
    <property type="entry name" value="SORTING NEXIN-14"/>
    <property type="match status" value="1"/>
</dbReference>
<proteinExistence type="predicted"/>
<dbReference type="PROSITE" id="PS50195">
    <property type="entry name" value="PX"/>
    <property type="match status" value="1"/>
</dbReference>
<dbReference type="SUPFAM" id="SSF48097">
    <property type="entry name" value="Regulator of G-protein signaling, RGS"/>
    <property type="match status" value="1"/>
</dbReference>
<keyword evidence="2" id="KW-0472">Membrane</keyword>